<feature type="region of interest" description="Disordered" evidence="2">
    <location>
        <begin position="836"/>
        <end position="858"/>
    </location>
</feature>
<evidence type="ECO:0000313" key="3">
    <source>
        <dbReference type="EMBL" id="CAJ0603519.1"/>
    </source>
</evidence>
<reference evidence="3" key="1">
    <citation type="submission" date="2023-07" db="EMBL/GenBank/DDBJ databases">
        <authorList>
            <consortium name="CYATHOMIX"/>
        </authorList>
    </citation>
    <scope>NUCLEOTIDE SEQUENCE</scope>
    <source>
        <strain evidence="3">N/A</strain>
    </source>
</reference>
<evidence type="ECO:0000256" key="2">
    <source>
        <dbReference type="SAM" id="MobiDB-lite"/>
    </source>
</evidence>
<feature type="region of interest" description="Disordered" evidence="2">
    <location>
        <begin position="448"/>
        <end position="475"/>
    </location>
</feature>
<evidence type="ECO:0000256" key="1">
    <source>
        <dbReference type="SAM" id="Coils"/>
    </source>
</evidence>
<keyword evidence="1" id="KW-0175">Coiled coil</keyword>
<feature type="compositionally biased region" description="Polar residues" evidence="2">
    <location>
        <begin position="679"/>
        <end position="688"/>
    </location>
</feature>
<feature type="compositionally biased region" description="Polar residues" evidence="2">
    <location>
        <begin position="649"/>
        <end position="667"/>
    </location>
</feature>
<feature type="region of interest" description="Disordered" evidence="2">
    <location>
        <begin position="370"/>
        <end position="394"/>
    </location>
</feature>
<feature type="compositionally biased region" description="Polar residues" evidence="2">
    <location>
        <begin position="593"/>
        <end position="605"/>
    </location>
</feature>
<name>A0AA36H3S4_CYLNA</name>
<organism evidence="3 4">
    <name type="scientific">Cylicocyclus nassatus</name>
    <name type="common">Nematode worm</name>
    <dbReference type="NCBI Taxonomy" id="53992"/>
    <lineage>
        <taxon>Eukaryota</taxon>
        <taxon>Metazoa</taxon>
        <taxon>Ecdysozoa</taxon>
        <taxon>Nematoda</taxon>
        <taxon>Chromadorea</taxon>
        <taxon>Rhabditida</taxon>
        <taxon>Rhabditina</taxon>
        <taxon>Rhabditomorpha</taxon>
        <taxon>Strongyloidea</taxon>
        <taxon>Strongylidae</taxon>
        <taxon>Cylicocyclus</taxon>
    </lineage>
</organism>
<dbReference type="EMBL" id="CATQJL010000305">
    <property type="protein sequence ID" value="CAJ0603519.1"/>
    <property type="molecule type" value="Genomic_DNA"/>
</dbReference>
<evidence type="ECO:0000313" key="4">
    <source>
        <dbReference type="Proteomes" id="UP001176961"/>
    </source>
</evidence>
<dbReference type="Proteomes" id="UP001176961">
    <property type="component" value="Unassembled WGS sequence"/>
</dbReference>
<sequence>MKNMVDITRESAEKLNDVEDAEEFLLNTNTPTATDSSSTTTANNTINSSGSPPEAEELPTDEFARKADAVIDSLEDEPQSTNGIEKEPDASINKNVAIDPQLLDISQMESFVDISMDQTAYSNVSSESDLSRVSILTTTEAPTRATTTEMAEDVSTSLESTTIRKRSSVSDAHDRNLKITVPVPNAKEYDWSIVSSTASPRPPNEGDTTTKTPIVVRYFVKITRNPLLIKIPADEAYFIKNTTPMPLTSTTEASAGDIITDEVTETSEVETTELTTDQDARDAVTTDSAKEIDTFPIGRIPDFVPIGNMEEIMPIWKGDFFESAEVQDQEQELKSSITPKLFDETTAMATSENASDPFDFESTTTEVIKTSEAETPEPTTSQEEPSTAADASTAALSLSSKFSETFVENATSEEDEPLGVPPLGFFFLRTTLPPKVVTDDVDSTTIAQEVEKESNSRSDDSNEEDVLSIAKGNNAVPEIKRTTVKSSDVAENINKKFFNQSRPAQGPAKLQPFPPPQLLESSSEDKLSGTAVLDEVQDISVLATLPQAVASSAPKTHVKESVPRRLQPLHEMLVPVVPSVYPKRLQELPEMPQSLQEDLSQSFSLESPEDEIPDSLIEPTAASDIPQNPIASSQISNKHSEFDGQISATATTPSEDKSSNSLEQSVPSKPKQMSHELQETLQQSISLQKNRKASVDSNPIPSSSLSQEVPELPPLDTSAQLIQDPLPGLTPLFDAKMQKHAPLAPPVFTEVPPVQRYTTMKVETVKPIPHIGTTKKLRIKSPFIKPDRLPAEEGLWWTPRPNLVDKNVLDSAVSDIFKERKTRQFQKMYKVTKRPPPHPYILTTKKKTSDPPLAPLTTSSAVGQMTLTTLPPIEFLASRKPAPFEDVPVRKLFNVANRKLTRKPIKVNKILNHQWASYKLITASPKKPNSMKEPSLKKLTKDARANAVEAKIIPSVTKFKRQPEEKSNLLAISIKPSSSPKPVATEGPKLKITRHPPLAHIVNRDMDELELALKQLAKMDVNHQEQTSYFGDYRDSVHSVDGETSRSGLTKLIRPLVPRKTHPKIGTVRGRGIKKTINTSFKFIPPPPPSDAEVSKNIHERSSTLEKLVNTYKNDEERLSASKKLCVSIQCDYEKGDLCGFDSSLSVSITKHRKSKRAIDSAYFDMKRWTNWRGYYNDTNKRIDQAPVFSATNRRFAGTLLNGQQMATMSLRVITMEPITVNFDAWEATQQMQMRVCCDGICPLSNYSNRPVNKMWRRYSIKCPSNTHMVIFECMNFGNRRGACGIDNFVLQSQSCAYKSAKDFS</sequence>
<feature type="compositionally biased region" description="Low complexity" evidence="2">
    <location>
        <begin position="376"/>
        <end position="394"/>
    </location>
</feature>
<feature type="region of interest" description="Disordered" evidence="2">
    <location>
        <begin position="27"/>
        <end position="58"/>
    </location>
</feature>
<feature type="compositionally biased region" description="Low complexity" evidence="2">
    <location>
        <begin position="27"/>
        <end position="49"/>
    </location>
</feature>
<feature type="compositionally biased region" description="Basic and acidic residues" evidence="2">
    <location>
        <begin position="449"/>
        <end position="460"/>
    </location>
</feature>
<protein>
    <submittedName>
        <fullName evidence="3">Uncharacterized protein</fullName>
    </submittedName>
</protein>
<accession>A0AA36H3S4</accession>
<feature type="region of interest" description="Disordered" evidence="2">
    <location>
        <begin position="497"/>
        <end position="529"/>
    </location>
</feature>
<gene>
    <name evidence="3" type="ORF">CYNAS_LOCUS15502</name>
</gene>
<keyword evidence="4" id="KW-1185">Reference proteome</keyword>
<proteinExistence type="predicted"/>
<comment type="caution">
    <text evidence="3">The sequence shown here is derived from an EMBL/GenBank/DDBJ whole genome shotgun (WGS) entry which is preliminary data.</text>
</comment>
<feature type="compositionally biased region" description="Polar residues" evidence="2">
    <location>
        <begin position="695"/>
        <end position="707"/>
    </location>
</feature>
<feature type="region of interest" description="Disordered" evidence="2">
    <location>
        <begin position="591"/>
        <end position="612"/>
    </location>
</feature>
<feature type="coiled-coil region" evidence="1">
    <location>
        <begin position="999"/>
        <end position="1026"/>
    </location>
</feature>
<feature type="region of interest" description="Disordered" evidence="2">
    <location>
        <begin position="649"/>
        <end position="710"/>
    </location>
</feature>